<dbReference type="InterPro" id="IPR046357">
    <property type="entry name" value="PPIase_dom_sf"/>
</dbReference>
<dbReference type="eggNOG" id="KOG3258">
    <property type="taxonomic scope" value="Eukaryota"/>
</dbReference>
<gene>
    <name evidence="8" type="ORF">COCSUDRAFT_15844</name>
</gene>
<dbReference type="GO" id="GO:0003755">
    <property type="term" value="F:peptidyl-prolyl cis-trans isomerase activity"/>
    <property type="evidence" value="ECO:0007669"/>
    <property type="project" value="UniProtKB-KW"/>
</dbReference>
<evidence type="ECO:0000256" key="2">
    <source>
        <dbReference type="ARBA" id="ARBA00010242"/>
    </source>
</evidence>
<dbReference type="InterPro" id="IPR043323">
    <property type="entry name" value="PIN4"/>
</dbReference>
<name>I0YXH6_COCSC</name>
<dbReference type="EC" id="5.2.1.8" evidence="3"/>
<dbReference type="Gene3D" id="3.10.50.40">
    <property type="match status" value="1"/>
</dbReference>
<feature type="domain" description="PpiC" evidence="7">
    <location>
        <begin position="14"/>
        <end position="88"/>
    </location>
</feature>
<evidence type="ECO:0000313" key="9">
    <source>
        <dbReference type="Proteomes" id="UP000007264"/>
    </source>
</evidence>
<organism evidence="8 9">
    <name type="scientific">Coccomyxa subellipsoidea (strain C-169)</name>
    <name type="common">Green microalga</name>
    <dbReference type="NCBI Taxonomy" id="574566"/>
    <lineage>
        <taxon>Eukaryota</taxon>
        <taxon>Viridiplantae</taxon>
        <taxon>Chlorophyta</taxon>
        <taxon>core chlorophytes</taxon>
        <taxon>Trebouxiophyceae</taxon>
        <taxon>Trebouxiophyceae incertae sedis</taxon>
        <taxon>Coccomyxaceae</taxon>
        <taxon>Coccomyxa</taxon>
        <taxon>Coccomyxa subellipsoidea</taxon>
    </lineage>
</organism>
<accession>I0YXH6</accession>
<evidence type="ECO:0000256" key="5">
    <source>
        <dbReference type="ARBA" id="ARBA00023235"/>
    </source>
</evidence>
<dbReference type="AlphaFoldDB" id="I0YXH6"/>
<evidence type="ECO:0000256" key="3">
    <source>
        <dbReference type="ARBA" id="ARBA00013194"/>
    </source>
</evidence>
<comment type="caution">
    <text evidence="8">The sequence shown here is derived from an EMBL/GenBank/DDBJ whole genome shotgun (WGS) entry which is preliminary data.</text>
</comment>
<sequence>THVKVRHILCEKQGKALQALDKIKAGEQFATVAAEFSEDKARQGGDLGWKSRQDVVGDFAEAAFKLNVGEMTQQPIKTKFGYHLILVEGRK</sequence>
<reference evidence="8 9" key="1">
    <citation type="journal article" date="2012" name="Genome Biol.">
        <title>The genome of the polar eukaryotic microalga coccomyxa subellipsoidea reveals traits of cold adaptation.</title>
        <authorList>
            <person name="Blanc G."/>
            <person name="Agarkova I."/>
            <person name="Grimwood J."/>
            <person name="Kuo A."/>
            <person name="Brueggeman A."/>
            <person name="Dunigan D."/>
            <person name="Gurnon J."/>
            <person name="Ladunga I."/>
            <person name="Lindquist E."/>
            <person name="Lucas S."/>
            <person name="Pangilinan J."/>
            <person name="Proschold T."/>
            <person name="Salamov A."/>
            <person name="Schmutz J."/>
            <person name="Weeks D."/>
            <person name="Yamada T."/>
            <person name="Claverie J.M."/>
            <person name="Grigoriev I."/>
            <person name="Van Etten J."/>
            <person name="Lomsadze A."/>
            <person name="Borodovsky M."/>
        </authorList>
    </citation>
    <scope>NUCLEOTIDE SEQUENCE [LARGE SCALE GENOMIC DNA]</scope>
    <source>
        <strain evidence="8 9">C-169</strain>
    </source>
</reference>
<dbReference type="PANTHER" id="PTHR45995">
    <property type="match status" value="1"/>
</dbReference>
<comment type="similarity">
    <text evidence="2">Belongs to the PpiC/parvulin rotamase family. PIN4 subfamily.</text>
</comment>
<dbReference type="GeneID" id="17041083"/>
<dbReference type="STRING" id="574566.I0YXH6"/>
<comment type="catalytic activity">
    <reaction evidence="1">
        <text>[protein]-peptidylproline (omega=180) = [protein]-peptidylproline (omega=0)</text>
        <dbReference type="Rhea" id="RHEA:16237"/>
        <dbReference type="Rhea" id="RHEA-COMP:10747"/>
        <dbReference type="Rhea" id="RHEA-COMP:10748"/>
        <dbReference type="ChEBI" id="CHEBI:83833"/>
        <dbReference type="ChEBI" id="CHEBI:83834"/>
        <dbReference type="EC" id="5.2.1.8"/>
    </reaction>
</comment>
<dbReference type="InterPro" id="IPR000297">
    <property type="entry name" value="PPIase_PpiC"/>
</dbReference>
<dbReference type="OrthoDB" id="1911748at2759"/>
<evidence type="ECO:0000259" key="7">
    <source>
        <dbReference type="Pfam" id="PF00639"/>
    </source>
</evidence>
<evidence type="ECO:0000256" key="6">
    <source>
        <dbReference type="ARBA" id="ARBA00030737"/>
    </source>
</evidence>
<dbReference type="Pfam" id="PF00639">
    <property type="entry name" value="Rotamase"/>
    <property type="match status" value="1"/>
</dbReference>
<keyword evidence="4" id="KW-0697">Rotamase</keyword>
<dbReference type="EMBL" id="AGSI01000008">
    <property type="protein sequence ID" value="EIE23095.1"/>
    <property type="molecule type" value="Genomic_DNA"/>
</dbReference>
<dbReference type="GO" id="GO:0006364">
    <property type="term" value="P:rRNA processing"/>
    <property type="evidence" value="ECO:0007669"/>
    <property type="project" value="InterPro"/>
</dbReference>
<dbReference type="KEGG" id="csl:COCSUDRAFT_15844"/>
<proteinExistence type="inferred from homology"/>
<dbReference type="GO" id="GO:0003677">
    <property type="term" value="F:DNA binding"/>
    <property type="evidence" value="ECO:0007669"/>
    <property type="project" value="InterPro"/>
</dbReference>
<keyword evidence="9" id="KW-1185">Reference proteome</keyword>
<keyword evidence="5 8" id="KW-0413">Isomerase</keyword>
<feature type="non-terminal residue" evidence="8">
    <location>
        <position position="1"/>
    </location>
</feature>
<dbReference type="SUPFAM" id="SSF54534">
    <property type="entry name" value="FKBP-like"/>
    <property type="match status" value="1"/>
</dbReference>
<evidence type="ECO:0000256" key="1">
    <source>
        <dbReference type="ARBA" id="ARBA00000971"/>
    </source>
</evidence>
<evidence type="ECO:0000256" key="4">
    <source>
        <dbReference type="ARBA" id="ARBA00023110"/>
    </source>
</evidence>
<dbReference type="Proteomes" id="UP000007264">
    <property type="component" value="Unassembled WGS sequence"/>
</dbReference>
<evidence type="ECO:0000313" key="8">
    <source>
        <dbReference type="EMBL" id="EIE23095.1"/>
    </source>
</evidence>
<dbReference type="RefSeq" id="XP_005647639.1">
    <property type="nucleotide sequence ID" value="XM_005647582.1"/>
</dbReference>
<protein>
    <recommendedName>
        <fullName evidence="3">peptidylprolyl isomerase</fullName>
        <ecNumber evidence="3">5.2.1.8</ecNumber>
    </recommendedName>
    <alternativeName>
        <fullName evidence="6">Parvulin-14</fullName>
    </alternativeName>
</protein>